<dbReference type="Gene3D" id="1.10.10.10">
    <property type="entry name" value="Winged helix-like DNA-binding domain superfamily/Winged helix DNA-binding domain"/>
    <property type="match status" value="1"/>
</dbReference>
<dbReference type="InterPro" id="IPR013324">
    <property type="entry name" value="RNA_pol_sigma_r3/r4-like"/>
</dbReference>
<comment type="caution">
    <text evidence="4">The sequence shown here is derived from an EMBL/GenBank/DDBJ whole genome shotgun (WGS) entry which is preliminary data.</text>
</comment>
<dbReference type="InterPro" id="IPR052704">
    <property type="entry name" value="ECF_Sigma-70_Domain"/>
</dbReference>
<dbReference type="RefSeq" id="WP_136379831.1">
    <property type="nucleotide sequence ID" value="NZ_SLUB01000019.1"/>
</dbReference>
<dbReference type="Proteomes" id="UP000306477">
    <property type="component" value="Unassembled WGS sequence"/>
</dbReference>
<dbReference type="OrthoDB" id="3211555at2"/>
<dbReference type="PANTHER" id="PTHR30173:SF36">
    <property type="entry name" value="ECF RNA POLYMERASE SIGMA FACTOR SIGJ"/>
    <property type="match status" value="1"/>
</dbReference>
<evidence type="ECO:0000259" key="2">
    <source>
        <dbReference type="Pfam" id="PF04542"/>
    </source>
</evidence>
<dbReference type="InterPro" id="IPR014303">
    <property type="entry name" value="RNA_pol_sigma-70_ECF"/>
</dbReference>
<dbReference type="NCBIfam" id="TIGR02937">
    <property type="entry name" value="sigma70-ECF"/>
    <property type="match status" value="1"/>
</dbReference>
<gene>
    <name evidence="4" type="ORF">E1I69_11865</name>
</gene>
<accession>A0A4S3PRE0</accession>
<evidence type="ECO:0000313" key="5">
    <source>
        <dbReference type="Proteomes" id="UP000306477"/>
    </source>
</evidence>
<organism evidence="4 5">
    <name type="scientific">Bacillus timonensis</name>
    <dbReference type="NCBI Taxonomy" id="1033734"/>
    <lineage>
        <taxon>Bacteria</taxon>
        <taxon>Bacillati</taxon>
        <taxon>Bacillota</taxon>
        <taxon>Bacilli</taxon>
        <taxon>Bacillales</taxon>
        <taxon>Bacillaceae</taxon>
        <taxon>Bacillus</taxon>
    </lineage>
</organism>
<dbReference type="SUPFAM" id="SSF54427">
    <property type="entry name" value="NTF2-like"/>
    <property type="match status" value="1"/>
</dbReference>
<dbReference type="Gene3D" id="1.10.1740.10">
    <property type="match status" value="1"/>
</dbReference>
<dbReference type="Pfam" id="PF04542">
    <property type="entry name" value="Sigma70_r2"/>
    <property type="match status" value="1"/>
</dbReference>
<dbReference type="AlphaFoldDB" id="A0A4S3PRE0"/>
<evidence type="ECO:0000256" key="1">
    <source>
        <dbReference type="ARBA" id="ARBA00011344"/>
    </source>
</evidence>
<dbReference type="SUPFAM" id="SSF88946">
    <property type="entry name" value="Sigma2 domain of RNA polymerase sigma factors"/>
    <property type="match status" value="1"/>
</dbReference>
<dbReference type="NCBIfam" id="NF007214">
    <property type="entry name" value="PRK09636.1"/>
    <property type="match status" value="1"/>
</dbReference>
<dbReference type="GO" id="GO:0003677">
    <property type="term" value="F:DNA binding"/>
    <property type="evidence" value="ECO:0007669"/>
    <property type="project" value="InterPro"/>
</dbReference>
<dbReference type="GO" id="GO:0016987">
    <property type="term" value="F:sigma factor activity"/>
    <property type="evidence" value="ECO:0007669"/>
    <property type="project" value="InterPro"/>
</dbReference>
<comment type="subunit">
    <text evidence="1">Interacts transiently with the RNA polymerase catalytic core formed by RpoA, RpoB, RpoC and RpoZ (2 alpha, 1 beta, 1 beta' and 1 omega subunit) to form the RNA polymerase holoenzyme that can initiate transcription.</text>
</comment>
<dbReference type="Gene3D" id="3.10.450.50">
    <property type="match status" value="1"/>
</dbReference>
<dbReference type="InterPro" id="IPR013249">
    <property type="entry name" value="RNA_pol_sigma70_r4_t2"/>
</dbReference>
<dbReference type="SUPFAM" id="SSF88659">
    <property type="entry name" value="Sigma3 and sigma4 domains of RNA polymerase sigma factors"/>
    <property type="match status" value="1"/>
</dbReference>
<dbReference type="InterPro" id="IPR036388">
    <property type="entry name" value="WH-like_DNA-bd_sf"/>
</dbReference>
<feature type="domain" description="RNA polymerase sigma factor 70 region 4 type 2" evidence="3">
    <location>
        <begin position="105"/>
        <end position="156"/>
    </location>
</feature>
<name>A0A4S3PRE0_9BACI</name>
<dbReference type="PANTHER" id="PTHR30173">
    <property type="entry name" value="SIGMA 19 FACTOR"/>
    <property type="match status" value="1"/>
</dbReference>
<dbReference type="InterPro" id="IPR007627">
    <property type="entry name" value="RNA_pol_sigma70_r2"/>
</dbReference>
<evidence type="ECO:0000313" key="4">
    <source>
        <dbReference type="EMBL" id="THE12209.1"/>
    </source>
</evidence>
<dbReference type="InterPro" id="IPR013325">
    <property type="entry name" value="RNA_pol_sigma_r2"/>
</dbReference>
<dbReference type="NCBIfam" id="TIGR02957">
    <property type="entry name" value="SigX4"/>
    <property type="match status" value="1"/>
</dbReference>
<dbReference type="InterPro" id="IPR014284">
    <property type="entry name" value="RNA_pol_sigma-70_dom"/>
</dbReference>
<reference evidence="4 5" key="1">
    <citation type="journal article" date="2019" name="Indoor Air">
        <title>Impacts of indoor surface finishes on bacterial viability.</title>
        <authorList>
            <person name="Hu J."/>
            <person name="Maamar S.B."/>
            <person name="Glawe A.J."/>
            <person name="Gottel N."/>
            <person name="Gilbert J.A."/>
            <person name="Hartmann E.M."/>
        </authorList>
    </citation>
    <scope>NUCLEOTIDE SEQUENCE [LARGE SCALE GENOMIC DNA]</scope>
    <source>
        <strain evidence="4 5">AF060A6</strain>
    </source>
</reference>
<protein>
    <submittedName>
        <fullName evidence="4">RNA polymerase sigma-70 factor</fullName>
    </submittedName>
</protein>
<sequence>MLDEQFYQEHKPLLFSIAYRMTGTITESEDIIHDVLLDFERTNYDKIENTKAYLCKMVTNRSIDYLKSARKQREVYIGPWLPEPLIIHESDPMHAVIVQDNLSYALLSLMEQLSPVERAVFVLREAFGYEYDDIASILEKEEANCRKIISRAKKKLDYKDNVNDLHVNQENLQQLVQSFLRAATTGNVENLLSLLANDSVLYSDGGGKVKAAIVPIKTKERVSQFILGLVRKFGQDAQLEIEIVNVNGQIGILINRNHKPENVICFELENNQITQIFSIRNPEKLTYAISGYQL</sequence>
<dbReference type="STRING" id="1033734.GCA_000285535_03348"/>
<evidence type="ECO:0000259" key="3">
    <source>
        <dbReference type="Pfam" id="PF08281"/>
    </source>
</evidence>
<dbReference type="InterPro" id="IPR032710">
    <property type="entry name" value="NTF2-like_dom_sf"/>
</dbReference>
<feature type="domain" description="RNA polymerase sigma-70 region 2" evidence="2">
    <location>
        <begin position="6"/>
        <end position="71"/>
    </location>
</feature>
<dbReference type="GO" id="GO:0006352">
    <property type="term" value="P:DNA-templated transcription initiation"/>
    <property type="evidence" value="ECO:0007669"/>
    <property type="project" value="InterPro"/>
</dbReference>
<keyword evidence="5" id="KW-1185">Reference proteome</keyword>
<proteinExistence type="predicted"/>
<dbReference type="EMBL" id="SLUB01000019">
    <property type="protein sequence ID" value="THE12209.1"/>
    <property type="molecule type" value="Genomic_DNA"/>
</dbReference>
<dbReference type="Pfam" id="PF08281">
    <property type="entry name" value="Sigma70_r4_2"/>
    <property type="match status" value="1"/>
</dbReference>